<reference evidence="5" key="1">
    <citation type="submission" date="2020-09" db="EMBL/GenBank/DDBJ databases">
        <title>Desulfogranum mesoprofundum gen. nov., sp. nov., a novel mesophilic, sulfate-reducing chemolithoautotroph isolated from a deep-sea hydrothermal vent chimney in the Suiyo Seamount.</title>
        <authorList>
            <person name="Hashimoto Y."/>
            <person name="Nakagawa S."/>
        </authorList>
    </citation>
    <scope>NUCLEOTIDE SEQUENCE</scope>
    <source>
        <strain evidence="5">KT2</strain>
    </source>
</reference>
<feature type="binding site" evidence="4">
    <location>
        <position position="64"/>
    </location>
    <ligand>
        <name>a divalent metal cation</name>
        <dbReference type="ChEBI" id="CHEBI:60240"/>
        <label>2</label>
    </ligand>
</feature>
<dbReference type="GO" id="GO:0046872">
    <property type="term" value="F:metal ion binding"/>
    <property type="evidence" value="ECO:0007669"/>
    <property type="project" value="UniProtKB-KW"/>
</dbReference>
<keyword evidence="6" id="KW-1185">Reference proteome</keyword>
<evidence type="ECO:0000313" key="5">
    <source>
        <dbReference type="EMBL" id="BCL62800.1"/>
    </source>
</evidence>
<gene>
    <name evidence="5" type="ORF">DGMP_34930</name>
</gene>
<feature type="binding site" evidence="4">
    <location>
        <position position="103"/>
    </location>
    <ligand>
        <name>a divalent metal cation</name>
        <dbReference type="ChEBI" id="CHEBI:60240"/>
        <label>1</label>
    </ligand>
</feature>
<comment type="similarity">
    <text evidence="1">Belongs to the GTP cyclohydrolase I type 2/NIF3 family.</text>
</comment>
<comment type="subunit">
    <text evidence="2">Homohexamer.</text>
</comment>
<dbReference type="KEGG" id="dbk:DGMP_34930"/>
<dbReference type="Proteomes" id="UP000826725">
    <property type="component" value="Chromosome"/>
</dbReference>
<keyword evidence="4" id="KW-0479">Metal-binding</keyword>
<dbReference type="EMBL" id="AP024086">
    <property type="protein sequence ID" value="BCL62800.1"/>
    <property type="molecule type" value="Genomic_DNA"/>
</dbReference>
<evidence type="ECO:0000256" key="1">
    <source>
        <dbReference type="ARBA" id="ARBA00006964"/>
    </source>
</evidence>
<evidence type="ECO:0000256" key="3">
    <source>
        <dbReference type="ARBA" id="ARBA00022112"/>
    </source>
</evidence>
<dbReference type="PANTHER" id="PTHR13799:SF14">
    <property type="entry name" value="GTP CYCLOHYDROLASE 1 TYPE 2 HOMOLOG"/>
    <property type="match status" value="1"/>
</dbReference>
<dbReference type="NCBIfam" id="TIGR00486">
    <property type="entry name" value="YbgI_SA1388"/>
    <property type="match status" value="1"/>
</dbReference>
<name>A0A8D5FKX2_9BACT</name>
<protein>
    <recommendedName>
        <fullName evidence="3">GTP cyclohydrolase 1 type 2 homolog</fullName>
    </recommendedName>
</protein>
<sequence>MRVKDIVNSLNHDAPFELAEQWDNVGLLVGDPEREVSSVLVALDPTNILLDEALTVGADTVVTHHPVIFKPLTHINTADPAGRLLEKALAGKISIICCHTNLDSARDGVSDILARRIGLSGLTPLLPTGGDGAVGTGLGRIGQYKNPLSARQFIQTVLNTLNLQSIQMAGNLPGVIRTVALCGGSGSDLANRAWSLGADVYLSAEIKHSTAIWARENNFCIIDGTHFATEQPAVALLVEKLESSCRRQNRNISILQSETEHHPFVLIDKNYDNTNTGESS</sequence>
<evidence type="ECO:0000256" key="4">
    <source>
        <dbReference type="PIRSR" id="PIRSR602678-1"/>
    </source>
</evidence>
<dbReference type="Pfam" id="PF01784">
    <property type="entry name" value="DUF34_NIF3"/>
    <property type="match status" value="1"/>
</dbReference>
<evidence type="ECO:0000313" key="6">
    <source>
        <dbReference type="Proteomes" id="UP000826725"/>
    </source>
</evidence>
<dbReference type="InterPro" id="IPR002678">
    <property type="entry name" value="DUF34/NIF3"/>
</dbReference>
<dbReference type="PANTHER" id="PTHR13799">
    <property type="entry name" value="NGG1 INTERACTING FACTOR 3"/>
    <property type="match status" value="1"/>
</dbReference>
<accession>A0A8D5FKX2</accession>
<dbReference type="GO" id="GO:0005737">
    <property type="term" value="C:cytoplasm"/>
    <property type="evidence" value="ECO:0007669"/>
    <property type="project" value="TreeGrafter"/>
</dbReference>
<feature type="binding site" evidence="4">
    <location>
        <position position="65"/>
    </location>
    <ligand>
        <name>a divalent metal cation</name>
        <dbReference type="ChEBI" id="CHEBI:60240"/>
        <label>1</label>
    </ligand>
</feature>
<proteinExistence type="inferred from homology"/>
<feature type="binding site" evidence="4">
    <location>
        <position position="226"/>
    </location>
    <ligand>
        <name>a divalent metal cation</name>
        <dbReference type="ChEBI" id="CHEBI:60240"/>
        <label>1</label>
    </ligand>
</feature>
<evidence type="ECO:0000256" key="2">
    <source>
        <dbReference type="ARBA" id="ARBA00011643"/>
    </source>
</evidence>
<dbReference type="AlphaFoldDB" id="A0A8D5FKX2"/>
<dbReference type="RefSeq" id="WP_228855112.1">
    <property type="nucleotide sequence ID" value="NZ_AP024086.1"/>
</dbReference>
<feature type="binding site" evidence="4">
    <location>
        <position position="230"/>
    </location>
    <ligand>
        <name>a divalent metal cation</name>
        <dbReference type="ChEBI" id="CHEBI:60240"/>
        <label>1</label>
    </ligand>
</feature>
<organism evidence="5 6">
    <name type="scientific">Desulfomarina profundi</name>
    <dbReference type="NCBI Taxonomy" id="2772557"/>
    <lineage>
        <taxon>Bacteria</taxon>
        <taxon>Pseudomonadati</taxon>
        <taxon>Thermodesulfobacteriota</taxon>
        <taxon>Desulfobulbia</taxon>
        <taxon>Desulfobulbales</taxon>
        <taxon>Desulfobulbaceae</taxon>
        <taxon>Desulfomarina</taxon>
    </lineage>
</organism>
<dbReference type="FunFam" id="3.40.1390.30:FF:000001">
    <property type="entry name" value="GTP cyclohydrolase 1 type 2"/>
    <property type="match status" value="1"/>
</dbReference>